<dbReference type="Gene3D" id="3.90.180.10">
    <property type="entry name" value="Medium-chain alcohol dehydrogenases, catalytic domain"/>
    <property type="match status" value="1"/>
</dbReference>
<dbReference type="AlphaFoldDB" id="A0AA40BZJ8"/>
<dbReference type="InterPro" id="IPR013154">
    <property type="entry name" value="ADH-like_N"/>
</dbReference>
<dbReference type="EMBL" id="JAULSU010000004">
    <property type="protein sequence ID" value="KAK0619204.1"/>
    <property type="molecule type" value="Genomic_DNA"/>
</dbReference>
<name>A0AA40BZJ8_9PEZI</name>
<dbReference type="InterPro" id="IPR020843">
    <property type="entry name" value="ER"/>
</dbReference>
<evidence type="ECO:0000256" key="1">
    <source>
        <dbReference type="SAM" id="MobiDB-lite"/>
    </source>
</evidence>
<dbReference type="PANTHER" id="PTHR45033">
    <property type="match status" value="1"/>
</dbReference>
<dbReference type="PANTHER" id="PTHR45033:SF1">
    <property type="entry name" value="OXIDOREDUCTASE (EUROFUNG)"/>
    <property type="match status" value="1"/>
</dbReference>
<dbReference type="SUPFAM" id="SSF50129">
    <property type="entry name" value="GroES-like"/>
    <property type="match status" value="1"/>
</dbReference>
<organism evidence="3 4">
    <name type="scientific">Immersiella caudata</name>
    <dbReference type="NCBI Taxonomy" id="314043"/>
    <lineage>
        <taxon>Eukaryota</taxon>
        <taxon>Fungi</taxon>
        <taxon>Dikarya</taxon>
        <taxon>Ascomycota</taxon>
        <taxon>Pezizomycotina</taxon>
        <taxon>Sordariomycetes</taxon>
        <taxon>Sordariomycetidae</taxon>
        <taxon>Sordariales</taxon>
        <taxon>Lasiosphaeriaceae</taxon>
        <taxon>Immersiella</taxon>
    </lineage>
</organism>
<evidence type="ECO:0000259" key="2">
    <source>
        <dbReference type="SMART" id="SM00829"/>
    </source>
</evidence>
<evidence type="ECO:0000313" key="3">
    <source>
        <dbReference type="EMBL" id="KAK0619204.1"/>
    </source>
</evidence>
<dbReference type="Gene3D" id="3.40.50.720">
    <property type="entry name" value="NAD(P)-binding Rossmann-like Domain"/>
    <property type="match status" value="1"/>
</dbReference>
<dbReference type="GO" id="GO:0016491">
    <property type="term" value="F:oxidoreductase activity"/>
    <property type="evidence" value="ECO:0007669"/>
    <property type="project" value="InterPro"/>
</dbReference>
<dbReference type="InterPro" id="IPR013149">
    <property type="entry name" value="ADH-like_C"/>
</dbReference>
<dbReference type="Pfam" id="PF08240">
    <property type="entry name" value="ADH_N"/>
    <property type="match status" value="1"/>
</dbReference>
<feature type="region of interest" description="Disordered" evidence="1">
    <location>
        <begin position="1"/>
        <end position="21"/>
    </location>
</feature>
<comment type="caution">
    <text evidence="3">The sequence shown here is derived from an EMBL/GenBank/DDBJ whole genome shotgun (WGS) entry which is preliminary data.</text>
</comment>
<reference evidence="3" key="1">
    <citation type="submission" date="2023-06" db="EMBL/GenBank/DDBJ databases">
        <title>Genome-scale phylogeny and comparative genomics of the fungal order Sordariales.</title>
        <authorList>
            <consortium name="Lawrence Berkeley National Laboratory"/>
            <person name="Hensen N."/>
            <person name="Bonometti L."/>
            <person name="Westerberg I."/>
            <person name="Brannstrom I.O."/>
            <person name="Guillou S."/>
            <person name="Cros-Aarteil S."/>
            <person name="Calhoun S."/>
            <person name="Haridas S."/>
            <person name="Kuo A."/>
            <person name="Mondo S."/>
            <person name="Pangilinan J."/>
            <person name="Riley R."/>
            <person name="Labutti K."/>
            <person name="Andreopoulos B."/>
            <person name="Lipzen A."/>
            <person name="Chen C."/>
            <person name="Yanf M."/>
            <person name="Daum C."/>
            <person name="Ng V."/>
            <person name="Clum A."/>
            <person name="Steindorff A."/>
            <person name="Ohm R."/>
            <person name="Martin F."/>
            <person name="Silar P."/>
            <person name="Natvig D."/>
            <person name="Lalanne C."/>
            <person name="Gautier V."/>
            <person name="Ament-Velasquez S.L."/>
            <person name="Kruys A."/>
            <person name="Hutchinson M.I."/>
            <person name="Powell A.J."/>
            <person name="Barry K."/>
            <person name="Miller A.N."/>
            <person name="Grigoriev I.V."/>
            <person name="Debuchy R."/>
            <person name="Gladieux P."/>
            <person name="Thoren M.H."/>
            <person name="Johannesson H."/>
        </authorList>
    </citation>
    <scope>NUCLEOTIDE SEQUENCE</scope>
    <source>
        <strain evidence="3">CBS 606.72</strain>
    </source>
</reference>
<dbReference type="SUPFAM" id="SSF51735">
    <property type="entry name" value="NAD(P)-binding Rossmann-fold domains"/>
    <property type="match status" value="1"/>
</dbReference>
<dbReference type="Proteomes" id="UP001175000">
    <property type="component" value="Unassembled WGS sequence"/>
</dbReference>
<gene>
    <name evidence="3" type="ORF">B0T14DRAFT_431313</name>
</gene>
<evidence type="ECO:0000313" key="4">
    <source>
        <dbReference type="Proteomes" id="UP001175000"/>
    </source>
</evidence>
<dbReference type="InterPro" id="IPR036291">
    <property type="entry name" value="NAD(P)-bd_dom_sf"/>
</dbReference>
<accession>A0AA40BZJ8</accession>
<dbReference type="InterPro" id="IPR052711">
    <property type="entry name" value="Zinc_ADH-like"/>
</dbReference>
<dbReference type="CDD" id="cd08276">
    <property type="entry name" value="MDR7"/>
    <property type="match status" value="1"/>
</dbReference>
<dbReference type="InterPro" id="IPR011032">
    <property type="entry name" value="GroES-like_sf"/>
</dbReference>
<feature type="domain" description="Enoyl reductase (ER)" evidence="2">
    <location>
        <begin position="22"/>
        <end position="358"/>
    </location>
</feature>
<dbReference type="SMART" id="SM00829">
    <property type="entry name" value="PKS_ER"/>
    <property type="match status" value="1"/>
</dbReference>
<proteinExistence type="predicted"/>
<sequence length="360" mass="38631">MTTIPPTHLIFRRSPGTPSHSTPLPLIQTTEHTLPPSGLAAHQILIRIRAVSLNYRDVLIPRGTYPGVSLPEGIPTSDCAAEVILIGSAVTRVKVGDRVCPAFDLVNLDGVVQREGHEALGGEVDGVLREWAVYREEELVKLPGHLSWEEAATISCAGVTAWNALGMGEGVGKEGKTVLIQGTGGVSLFSLLIALAAGMKPIVTSSSDEKLESLRAKLGMPELMGYNYRTHPDQAAEVKKLTGGRGVDMIIDNTGPSGFPANLDSLVRQRGVISIVGFLTGMTADWNPGLLLGLIGKTARLQGVAVGSRDDFDALNRFFEEKKVSLAPLVDHRIFDFKDSQAAFDYLWSGKHVGKVVIRV</sequence>
<dbReference type="Pfam" id="PF00107">
    <property type="entry name" value="ADH_zinc_N"/>
    <property type="match status" value="1"/>
</dbReference>
<protein>
    <submittedName>
        <fullName evidence="3">Alcohol dehydrogenase</fullName>
    </submittedName>
</protein>
<keyword evidence="4" id="KW-1185">Reference proteome</keyword>